<feature type="domain" description="SMP-30/Gluconolactonase/LRE-like region" evidence="3">
    <location>
        <begin position="106"/>
        <end position="309"/>
    </location>
</feature>
<protein>
    <submittedName>
        <fullName evidence="4">11026_t:CDS:1</fullName>
    </submittedName>
</protein>
<evidence type="ECO:0000256" key="1">
    <source>
        <dbReference type="ARBA" id="ARBA00022801"/>
    </source>
</evidence>
<proteinExistence type="predicted"/>
<evidence type="ECO:0000313" key="4">
    <source>
        <dbReference type="EMBL" id="CAG8525688.1"/>
    </source>
</evidence>
<gene>
    <name evidence="4" type="ORF">FCALED_LOCUS4925</name>
</gene>
<keyword evidence="5" id="KW-1185">Reference proteome</keyword>
<dbReference type="GO" id="GO:0016787">
    <property type="term" value="F:hydrolase activity"/>
    <property type="evidence" value="ECO:0007669"/>
    <property type="project" value="UniProtKB-KW"/>
</dbReference>
<dbReference type="InterPro" id="IPR051262">
    <property type="entry name" value="SMP-30/CGR1_Lactonase"/>
</dbReference>
<dbReference type="InterPro" id="IPR011042">
    <property type="entry name" value="6-blade_b-propeller_TolB-like"/>
</dbReference>
<feature type="signal peptide" evidence="2">
    <location>
        <begin position="1"/>
        <end position="21"/>
    </location>
</feature>
<dbReference type="SUPFAM" id="SSF63829">
    <property type="entry name" value="Calcium-dependent phosphotriesterase"/>
    <property type="match status" value="1"/>
</dbReference>
<dbReference type="Gene3D" id="2.120.10.30">
    <property type="entry name" value="TolB, C-terminal domain"/>
    <property type="match status" value="1"/>
</dbReference>
<dbReference type="PANTHER" id="PTHR47572">
    <property type="entry name" value="LIPOPROTEIN-RELATED"/>
    <property type="match status" value="1"/>
</dbReference>
<reference evidence="4" key="1">
    <citation type="submission" date="2021-06" db="EMBL/GenBank/DDBJ databases">
        <authorList>
            <person name="Kallberg Y."/>
            <person name="Tangrot J."/>
            <person name="Rosling A."/>
        </authorList>
    </citation>
    <scope>NUCLEOTIDE SEQUENCE</scope>
    <source>
        <strain evidence="4">UK204</strain>
    </source>
</reference>
<sequence length="344" mass="37596">MKLLNLNSLILAISFLTVSSAQNNLYATPFITSSTSKFGRRIEGTAVNVNGDIFATNFDANLFEIGSITPSQSVYHTSSSQKSFYNGIRFIPLTKTQVNQGIKGVALLTNVNEDQITKIVVQKDGYVKQSAICKDKTLSLPNDLAYTYKTNRIYISGQNITANTVKGDGGLWVCDGKSGQLIEHLPFGRTNGIEVSPDESNLYISETLNKDSKVVSNKIWKFDIDKRTGKVSNQVLFVDFEKLDGTQAIDIDGMRTDIDGNLYVTRHDGSHVTVLCPLGKILSKINLNSIQKPTNLDFGGKDGKTLFIVGACKDNGTKGCVETIQNDIPGRAFTALKSLNGKFN</sequence>
<dbReference type="EMBL" id="CAJVPQ010000998">
    <property type="protein sequence ID" value="CAG8525688.1"/>
    <property type="molecule type" value="Genomic_DNA"/>
</dbReference>
<dbReference type="InterPro" id="IPR013658">
    <property type="entry name" value="SGL"/>
</dbReference>
<dbReference type="PANTHER" id="PTHR47572:SF4">
    <property type="entry name" value="LACTONASE DRP35"/>
    <property type="match status" value="1"/>
</dbReference>
<dbReference type="Proteomes" id="UP000789570">
    <property type="component" value="Unassembled WGS sequence"/>
</dbReference>
<dbReference type="OrthoDB" id="423498at2759"/>
<organism evidence="4 5">
    <name type="scientific">Funneliformis caledonium</name>
    <dbReference type="NCBI Taxonomy" id="1117310"/>
    <lineage>
        <taxon>Eukaryota</taxon>
        <taxon>Fungi</taxon>
        <taxon>Fungi incertae sedis</taxon>
        <taxon>Mucoromycota</taxon>
        <taxon>Glomeromycotina</taxon>
        <taxon>Glomeromycetes</taxon>
        <taxon>Glomerales</taxon>
        <taxon>Glomeraceae</taxon>
        <taxon>Funneliformis</taxon>
    </lineage>
</organism>
<feature type="chain" id="PRO_5040437874" evidence="2">
    <location>
        <begin position="22"/>
        <end position="344"/>
    </location>
</feature>
<accession>A0A9N9ACC4</accession>
<name>A0A9N9ACC4_9GLOM</name>
<keyword evidence="1" id="KW-0378">Hydrolase</keyword>
<evidence type="ECO:0000256" key="2">
    <source>
        <dbReference type="SAM" id="SignalP"/>
    </source>
</evidence>
<dbReference type="Pfam" id="PF08450">
    <property type="entry name" value="SGL"/>
    <property type="match status" value="1"/>
</dbReference>
<keyword evidence="2" id="KW-0732">Signal</keyword>
<dbReference type="AlphaFoldDB" id="A0A9N9ACC4"/>
<evidence type="ECO:0000259" key="3">
    <source>
        <dbReference type="Pfam" id="PF08450"/>
    </source>
</evidence>
<comment type="caution">
    <text evidence="4">The sequence shown here is derived from an EMBL/GenBank/DDBJ whole genome shotgun (WGS) entry which is preliminary data.</text>
</comment>
<evidence type="ECO:0000313" key="5">
    <source>
        <dbReference type="Proteomes" id="UP000789570"/>
    </source>
</evidence>